<feature type="repeat" description="WD" evidence="4">
    <location>
        <begin position="200"/>
        <end position="232"/>
    </location>
</feature>
<dbReference type="InterPro" id="IPR036322">
    <property type="entry name" value="WD40_repeat_dom_sf"/>
</dbReference>
<dbReference type="PANTHER" id="PTHR19920:SF0">
    <property type="entry name" value="CYTOSOLIC IRON-SULFUR PROTEIN ASSEMBLY PROTEIN CIAO1-RELATED"/>
    <property type="match status" value="1"/>
</dbReference>
<dbReference type="PANTHER" id="PTHR19920">
    <property type="entry name" value="WD40 PROTEIN CIAO1"/>
    <property type="match status" value="1"/>
</dbReference>
<comment type="similarity">
    <text evidence="3">Belongs to the WD repeat CIA1 family.</text>
</comment>
<dbReference type="Gene3D" id="2.130.10.10">
    <property type="entry name" value="YVTN repeat-like/Quinoprotein amine dehydrogenase"/>
    <property type="match status" value="1"/>
</dbReference>
<dbReference type="GO" id="GO:0097361">
    <property type="term" value="C:cytosolic [4Fe-4S] assembly targeting complex"/>
    <property type="evidence" value="ECO:0007669"/>
    <property type="project" value="InterPro"/>
</dbReference>
<dbReference type="SMART" id="SM00320">
    <property type="entry name" value="WD40"/>
    <property type="match status" value="7"/>
</dbReference>
<dbReference type="CDD" id="cd00200">
    <property type="entry name" value="WD40"/>
    <property type="match status" value="1"/>
</dbReference>
<dbReference type="HAMAP" id="MF_03037">
    <property type="entry name" value="ciao1"/>
    <property type="match status" value="1"/>
</dbReference>
<dbReference type="GO" id="GO:0016226">
    <property type="term" value="P:iron-sulfur cluster assembly"/>
    <property type="evidence" value="ECO:0007669"/>
    <property type="project" value="UniProtKB-UniRule"/>
</dbReference>
<feature type="repeat" description="WD" evidence="4">
    <location>
        <begin position="245"/>
        <end position="292"/>
    </location>
</feature>
<dbReference type="AlphaFoldDB" id="A0A8H5CZY5"/>
<protein>
    <recommendedName>
        <fullName evidence="3">Probable cytosolic iron-sulfur protein assembly protein 1</fullName>
    </recommendedName>
</protein>
<feature type="repeat" description="WD" evidence="4">
    <location>
        <begin position="60"/>
        <end position="92"/>
    </location>
</feature>
<dbReference type="PROSITE" id="PS50082">
    <property type="entry name" value="WD_REPEATS_2"/>
    <property type="match status" value="6"/>
</dbReference>
<dbReference type="EMBL" id="JAACJO010000013">
    <property type="protein sequence ID" value="KAF5351081.1"/>
    <property type="molecule type" value="Genomic_DNA"/>
</dbReference>
<keyword evidence="2" id="KW-0677">Repeat</keyword>
<comment type="caution">
    <text evidence="5">The sequence shown here is derived from an EMBL/GenBank/DDBJ whole genome shotgun (WGS) entry which is preliminary data.</text>
</comment>
<accession>A0A8H5CZY5</accession>
<dbReference type="PRINTS" id="PR00320">
    <property type="entry name" value="GPROTEINBRPT"/>
</dbReference>
<evidence type="ECO:0000313" key="6">
    <source>
        <dbReference type="Proteomes" id="UP000559027"/>
    </source>
</evidence>
<dbReference type="PROSITE" id="PS00678">
    <property type="entry name" value="WD_REPEATS_1"/>
    <property type="match status" value="2"/>
</dbReference>
<dbReference type="InterPro" id="IPR020472">
    <property type="entry name" value="WD40_PAC1"/>
</dbReference>
<dbReference type="Pfam" id="PF00400">
    <property type="entry name" value="WD40"/>
    <property type="match status" value="7"/>
</dbReference>
<gene>
    <name evidence="3" type="primary">CIA1</name>
    <name evidence="5" type="ORF">D9756_008456</name>
</gene>
<evidence type="ECO:0000313" key="5">
    <source>
        <dbReference type="EMBL" id="KAF5351081.1"/>
    </source>
</evidence>
<dbReference type="InterPro" id="IPR019775">
    <property type="entry name" value="WD40_repeat_CS"/>
</dbReference>
<reference evidence="5 6" key="1">
    <citation type="journal article" date="2020" name="ISME J.">
        <title>Uncovering the hidden diversity of litter-decomposition mechanisms in mushroom-forming fungi.</title>
        <authorList>
            <person name="Floudas D."/>
            <person name="Bentzer J."/>
            <person name="Ahren D."/>
            <person name="Johansson T."/>
            <person name="Persson P."/>
            <person name="Tunlid A."/>
        </authorList>
    </citation>
    <scope>NUCLEOTIDE SEQUENCE [LARGE SCALE GENOMIC DNA]</scope>
    <source>
        <strain evidence="5 6">CBS 146.42</strain>
    </source>
</reference>
<dbReference type="InterPro" id="IPR028608">
    <property type="entry name" value="CIAO1/Cia1"/>
</dbReference>
<keyword evidence="6" id="KW-1185">Reference proteome</keyword>
<name>A0A8H5CZY5_9AGAR</name>
<evidence type="ECO:0000256" key="1">
    <source>
        <dbReference type="ARBA" id="ARBA00022574"/>
    </source>
</evidence>
<dbReference type="OrthoDB" id="284782at2759"/>
<organism evidence="5 6">
    <name type="scientific">Leucocoprinus leucothites</name>
    <dbReference type="NCBI Taxonomy" id="201217"/>
    <lineage>
        <taxon>Eukaryota</taxon>
        <taxon>Fungi</taxon>
        <taxon>Dikarya</taxon>
        <taxon>Basidiomycota</taxon>
        <taxon>Agaricomycotina</taxon>
        <taxon>Agaricomycetes</taxon>
        <taxon>Agaricomycetidae</taxon>
        <taxon>Agaricales</taxon>
        <taxon>Agaricineae</taxon>
        <taxon>Agaricaceae</taxon>
        <taxon>Leucocoprinus</taxon>
    </lineage>
</organism>
<sequence length="347" mass="37681">MYKVSAVAELPGHEDRAWAVAWNPAKSVLASCSADKSVRLYSYSTTTDGELKFVPVSSIPTGHTKTVRSIAWSPSGETLATGSFDSNIGIWEQENGAGEWECMTILEGHETECKGVAYSSTGTLLASCSRDKTVWVWEVHPDADFECLGVLMDHTQDVNATTHSHISPSPAQILASGSYDDTIKLYVDDPTEDWYCFSTLTGHGSTVWSLAWSPSGSYLASASDDKTVRIWKRTEEFKWESVLAISAHDRTVYSVSWGVGKPKEGGLGWLATAGGDGSVKIWELKEPEVTDVVAKNTPPEHRLIATLPSAHGVHDVNAVSWSRKTGMEDILATAGDDGATRIWKITP</sequence>
<evidence type="ECO:0000256" key="2">
    <source>
        <dbReference type="ARBA" id="ARBA00022737"/>
    </source>
</evidence>
<keyword evidence="1 4" id="KW-0853">WD repeat</keyword>
<feature type="repeat" description="WD" evidence="4">
    <location>
        <begin position="10"/>
        <end position="45"/>
    </location>
</feature>
<feature type="repeat" description="WD" evidence="4">
    <location>
        <begin position="316"/>
        <end position="347"/>
    </location>
</feature>
<feature type="repeat" description="WD" evidence="4">
    <location>
        <begin position="106"/>
        <end position="139"/>
    </location>
</feature>
<proteinExistence type="inferred from homology"/>
<evidence type="ECO:0000256" key="4">
    <source>
        <dbReference type="PROSITE-ProRule" id="PRU00221"/>
    </source>
</evidence>
<evidence type="ECO:0000256" key="3">
    <source>
        <dbReference type="HAMAP-Rule" id="MF_03037"/>
    </source>
</evidence>
<dbReference type="InterPro" id="IPR015943">
    <property type="entry name" value="WD40/YVTN_repeat-like_dom_sf"/>
</dbReference>
<dbReference type="Proteomes" id="UP000559027">
    <property type="component" value="Unassembled WGS sequence"/>
</dbReference>
<dbReference type="SUPFAM" id="SSF50978">
    <property type="entry name" value="WD40 repeat-like"/>
    <property type="match status" value="1"/>
</dbReference>
<dbReference type="PROSITE" id="PS50294">
    <property type="entry name" value="WD_REPEATS_REGION"/>
    <property type="match status" value="4"/>
</dbReference>
<dbReference type="InterPro" id="IPR001680">
    <property type="entry name" value="WD40_rpt"/>
</dbReference>
<comment type="function">
    <text evidence="3">Essential component of the cytosolic iron-sulfur (Fe/S) protein assembly machinery. Required for the maturation of extramitochondrial Fe/S proteins.</text>
</comment>